<feature type="compositionally biased region" description="Polar residues" evidence="1">
    <location>
        <begin position="331"/>
        <end position="340"/>
    </location>
</feature>
<dbReference type="Pfam" id="PF15045">
    <property type="entry name" value="Clathrin_bdg"/>
    <property type="match status" value="1"/>
</dbReference>
<feature type="compositionally biased region" description="Low complexity" evidence="1">
    <location>
        <begin position="204"/>
        <end position="224"/>
    </location>
</feature>
<dbReference type="GO" id="GO:0030276">
    <property type="term" value="F:clathrin binding"/>
    <property type="evidence" value="ECO:0007669"/>
    <property type="project" value="InterPro"/>
</dbReference>
<accession>A0A8S4C066</accession>
<dbReference type="InterPro" id="IPR029205">
    <property type="entry name" value="Clathrin-bd"/>
</dbReference>
<dbReference type="GO" id="GO:0032588">
    <property type="term" value="C:trans-Golgi network membrane"/>
    <property type="evidence" value="ECO:0007669"/>
    <property type="project" value="InterPro"/>
</dbReference>
<comment type="caution">
    <text evidence="3">The sequence shown here is derived from an EMBL/GenBank/DDBJ whole genome shotgun (WGS) entry which is preliminary data.</text>
</comment>
<dbReference type="PANTHER" id="PTHR16156:SF10">
    <property type="entry name" value="AFTIPHILIN-RELATED"/>
    <property type="match status" value="1"/>
</dbReference>
<evidence type="ECO:0000259" key="2">
    <source>
        <dbReference type="Pfam" id="PF15045"/>
    </source>
</evidence>
<feature type="compositionally biased region" description="Polar residues" evidence="1">
    <location>
        <begin position="233"/>
        <end position="243"/>
    </location>
</feature>
<feature type="compositionally biased region" description="Basic and acidic residues" evidence="1">
    <location>
        <begin position="168"/>
        <end position="180"/>
    </location>
</feature>
<feature type="compositionally biased region" description="Polar residues" evidence="1">
    <location>
        <begin position="97"/>
        <end position="109"/>
    </location>
</feature>
<gene>
    <name evidence="3" type="ORF">MMEN_LOCUS20366</name>
</gene>
<dbReference type="EMBL" id="CAJRST010039999">
    <property type="protein sequence ID" value="CAG6016486.1"/>
    <property type="molecule type" value="Genomic_DNA"/>
</dbReference>
<keyword evidence="4" id="KW-1185">Reference proteome</keyword>
<dbReference type="InterPro" id="IPR046359">
    <property type="entry name" value="Aftin-like"/>
</dbReference>
<feature type="compositionally biased region" description="Acidic residues" evidence="1">
    <location>
        <begin position="290"/>
        <end position="309"/>
    </location>
</feature>
<feature type="compositionally biased region" description="Acidic residues" evidence="1">
    <location>
        <begin position="18"/>
        <end position="32"/>
    </location>
</feature>
<sequence>MEPDLMPLHSSTPPQLDCDGDEGVGSEEEEFGDFSVGISCSSLGFAVAPDPASRFQQPPPVIKPETHQPNSTVYQPAEESPHSSSGSESSRGPGDVESQNSNAESLSHLTNGFGPAACKSGGAPVLDSPEEETGFADFTVFTEQVSHPWCCGLTEQWDTKVGGVDGSSGRDVKAVTESEPRSQIPHCVQGDAALVHPPQDHHQPQPAAAALSFSSGGDDSGSPLDARRERRLSWNSPETSETQRSTERLPQGSMYGSASDDLGSFCDDWSFEGVSADLEPIVSSLGSEEGQTECDRTDEEEEEEEEEDSMANLGLSGTGKDFQPFNLYVTQETSATSSRPQPGPDPKERLDLADVGLMHQRDRESAQTAEAGAPFQGNLRLSDSFADFCSAPTRDDEGLWADFKEQLDCRELVSNFEDDGGDEEGLERREQLGALRNSCQLFHCSFPDVLVPAVEGPEELLVLSAPTLHLLESQEVMPKLSCALKFQQEMLSPRQGIHNSLGLQFRWGGSHSNRNLLRCLGVDEGNIVSLKLKQPPSLPAHASPVGPPSEDCF</sequence>
<proteinExistence type="predicted"/>
<dbReference type="GO" id="GO:0030121">
    <property type="term" value="C:AP-1 adaptor complex"/>
    <property type="evidence" value="ECO:0007669"/>
    <property type="project" value="TreeGrafter"/>
</dbReference>
<dbReference type="OrthoDB" id="5917212at2759"/>
<evidence type="ECO:0000256" key="1">
    <source>
        <dbReference type="SAM" id="MobiDB-lite"/>
    </source>
</evidence>
<feature type="region of interest" description="Disordered" evidence="1">
    <location>
        <begin position="48"/>
        <end position="109"/>
    </location>
</feature>
<protein>
    <submittedName>
        <fullName evidence="3">(Atlantic silverside) hypothetical protein</fullName>
    </submittedName>
</protein>
<feature type="region of interest" description="Disordered" evidence="1">
    <location>
        <begin position="331"/>
        <end position="350"/>
    </location>
</feature>
<feature type="region of interest" description="Disordered" evidence="1">
    <location>
        <begin position="162"/>
        <end position="324"/>
    </location>
</feature>
<organism evidence="3 4">
    <name type="scientific">Menidia menidia</name>
    <name type="common">Atlantic silverside</name>
    <dbReference type="NCBI Taxonomy" id="238744"/>
    <lineage>
        <taxon>Eukaryota</taxon>
        <taxon>Metazoa</taxon>
        <taxon>Chordata</taxon>
        <taxon>Craniata</taxon>
        <taxon>Vertebrata</taxon>
        <taxon>Euteleostomi</taxon>
        <taxon>Actinopterygii</taxon>
        <taxon>Neopterygii</taxon>
        <taxon>Teleostei</taxon>
        <taxon>Neoteleostei</taxon>
        <taxon>Acanthomorphata</taxon>
        <taxon>Ovalentaria</taxon>
        <taxon>Atherinomorphae</taxon>
        <taxon>Atheriniformes</taxon>
        <taxon>Atherinopsidae</taxon>
        <taxon>Menidiinae</taxon>
        <taxon>Menidia</taxon>
    </lineage>
</organism>
<dbReference type="AlphaFoldDB" id="A0A8S4C066"/>
<evidence type="ECO:0000313" key="3">
    <source>
        <dbReference type="EMBL" id="CAG6016486.1"/>
    </source>
</evidence>
<reference evidence="3" key="1">
    <citation type="submission" date="2021-05" db="EMBL/GenBank/DDBJ databases">
        <authorList>
            <person name="Tigano A."/>
        </authorList>
    </citation>
    <scope>NUCLEOTIDE SEQUENCE</scope>
</reference>
<feature type="compositionally biased region" description="Low complexity" evidence="1">
    <location>
        <begin position="76"/>
        <end position="93"/>
    </location>
</feature>
<feature type="domain" description="Aftiphilin clathrin-binding box" evidence="2">
    <location>
        <begin position="497"/>
        <end position="528"/>
    </location>
</feature>
<dbReference type="PANTHER" id="PTHR16156">
    <property type="entry name" value="AFTIPHILIN A-RELATED"/>
    <property type="match status" value="1"/>
</dbReference>
<feature type="region of interest" description="Disordered" evidence="1">
    <location>
        <begin position="1"/>
        <end position="33"/>
    </location>
</feature>
<evidence type="ECO:0000313" key="4">
    <source>
        <dbReference type="Proteomes" id="UP000677803"/>
    </source>
</evidence>
<name>A0A8S4C066_9TELE</name>
<dbReference type="Proteomes" id="UP000677803">
    <property type="component" value="Unassembled WGS sequence"/>
</dbReference>